<dbReference type="Proteomes" id="UP000308092">
    <property type="component" value="Unassembled WGS sequence"/>
</dbReference>
<evidence type="ECO:0000313" key="1">
    <source>
        <dbReference type="EMBL" id="THC89842.1"/>
    </source>
</evidence>
<sequence length="175" mass="19790">MLLVVHGSPIPDQEHRSSSTETRLGYGLDIFSDGHLFAIILEELSLQMDNTVWDVMDVFRHIELNTLTTGSDRESFTGLHNVSKHILFLQESMEAVTLTVKNLSAHHRSILKIVPDRDRHATIMAQAMLTHVETQFQSIGLRLNSLEKRMQNIIALVSSNHFIDPDSGHINKITL</sequence>
<evidence type="ECO:0000313" key="2">
    <source>
        <dbReference type="Proteomes" id="UP000308092"/>
    </source>
</evidence>
<keyword evidence="2" id="KW-1185">Reference proteome</keyword>
<protein>
    <submittedName>
        <fullName evidence="1">Uncharacterized protein</fullName>
    </submittedName>
</protein>
<name>A0A4S3J586_9EURO</name>
<reference evidence="1 2" key="1">
    <citation type="submission" date="2019-03" db="EMBL/GenBank/DDBJ databases">
        <title>The genome sequence of a newly discovered highly antifungal drug resistant Aspergillus species, Aspergillus tanneri NIH 1004.</title>
        <authorList>
            <person name="Mounaud S."/>
            <person name="Singh I."/>
            <person name="Joardar V."/>
            <person name="Pakala S."/>
            <person name="Pakala S."/>
            <person name="Venepally P."/>
            <person name="Hoover J."/>
            <person name="Nierman W."/>
            <person name="Chung J."/>
            <person name="Losada L."/>
        </authorList>
    </citation>
    <scope>NUCLEOTIDE SEQUENCE [LARGE SCALE GENOMIC DNA]</scope>
    <source>
        <strain evidence="1 2">NIH1004</strain>
    </source>
</reference>
<dbReference type="STRING" id="1220188.A0A4S3J586"/>
<organism evidence="1 2">
    <name type="scientific">Aspergillus tanneri</name>
    <dbReference type="NCBI Taxonomy" id="1220188"/>
    <lineage>
        <taxon>Eukaryota</taxon>
        <taxon>Fungi</taxon>
        <taxon>Dikarya</taxon>
        <taxon>Ascomycota</taxon>
        <taxon>Pezizomycotina</taxon>
        <taxon>Eurotiomycetes</taxon>
        <taxon>Eurotiomycetidae</taxon>
        <taxon>Eurotiales</taxon>
        <taxon>Aspergillaceae</taxon>
        <taxon>Aspergillus</taxon>
        <taxon>Aspergillus subgen. Circumdati</taxon>
    </lineage>
</organism>
<comment type="caution">
    <text evidence="1">The sequence shown here is derived from an EMBL/GenBank/DDBJ whole genome shotgun (WGS) entry which is preliminary data.</text>
</comment>
<dbReference type="EMBL" id="SOSA01000595">
    <property type="protein sequence ID" value="THC89842.1"/>
    <property type="molecule type" value="Genomic_DNA"/>
</dbReference>
<accession>A0A4S3J586</accession>
<proteinExistence type="predicted"/>
<dbReference type="VEuPathDB" id="FungiDB:EYZ11_010693"/>
<dbReference type="AlphaFoldDB" id="A0A4S3J586"/>
<gene>
    <name evidence="1" type="ORF">EYZ11_010693</name>
</gene>